<sequence length="261" mass="28216">MATMTRSSDKPLVGLLHTCLVDFYRPSIGFASVQLLEQAGCEVRVPDLQTCCGQPAFNSGNFDQARAMARQVIKAFAGFDYVVGPSGSCMSQVKVHYPQLFADEPDWLAQAQELAGRSFELVSFLSDVLNKTDLQSSYQGTVTYHDSCSGLRELGIKQQPRKQLEQVQGLSLVEMAEAETCCGFGGTFCVKYPEISVRMASQKVSNIQASGADTLVGGDLGCLLNISGRLTREGSPVRVFHVAEVLAGMTQIPAIGEGEMR</sequence>
<protein>
    <submittedName>
        <fullName evidence="2">L-lactate dehydrogenase complex protein LldE</fullName>
    </submittedName>
</protein>
<dbReference type="GO" id="GO:0005829">
    <property type="term" value="C:cytosol"/>
    <property type="evidence" value="ECO:0007669"/>
    <property type="project" value="TreeGrafter"/>
</dbReference>
<evidence type="ECO:0000313" key="3">
    <source>
        <dbReference type="Proteomes" id="UP000242915"/>
    </source>
</evidence>
<organism evidence="2 3">
    <name type="scientific">Pseudomonas segetis</name>
    <dbReference type="NCBI Taxonomy" id="298908"/>
    <lineage>
        <taxon>Bacteria</taxon>
        <taxon>Pseudomonadati</taxon>
        <taxon>Pseudomonadota</taxon>
        <taxon>Gammaproteobacteria</taxon>
        <taxon>Pseudomonadales</taxon>
        <taxon>Pseudomonadaceae</taxon>
        <taxon>Pseudomonas</taxon>
    </lineage>
</organism>
<reference evidence="3" key="1">
    <citation type="submission" date="2017-06" db="EMBL/GenBank/DDBJ databases">
        <authorList>
            <person name="Varghese N."/>
            <person name="Submissions S."/>
        </authorList>
    </citation>
    <scope>NUCLEOTIDE SEQUENCE [LARGE SCALE GENOMIC DNA]</scope>
    <source>
        <strain evidence="3">CIP 108523</strain>
    </source>
</reference>
<dbReference type="Pfam" id="PF02754">
    <property type="entry name" value="CCG"/>
    <property type="match status" value="2"/>
</dbReference>
<evidence type="ECO:0000259" key="1">
    <source>
        <dbReference type="Pfam" id="PF02754"/>
    </source>
</evidence>
<gene>
    <name evidence="2" type="ORF">SAMN05216255_3572</name>
</gene>
<dbReference type="AlphaFoldDB" id="A0A239HTM4"/>
<dbReference type="GO" id="GO:0016491">
    <property type="term" value="F:oxidoreductase activity"/>
    <property type="evidence" value="ECO:0007669"/>
    <property type="project" value="UniProtKB-ARBA"/>
</dbReference>
<feature type="domain" description="Cysteine-rich" evidence="1">
    <location>
        <begin position="14"/>
        <end position="94"/>
    </location>
</feature>
<dbReference type="PANTHER" id="PTHR30296:SF0">
    <property type="entry name" value="LACTATE UTILIZATION PROTEIN A"/>
    <property type="match status" value="1"/>
</dbReference>
<dbReference type="EMBL" id="FZOG01000005">
    <property type="protein sequence ID" value="SNS84575.1"/>
    <property type="molecule type" value="Genomic_DNA"/>
</dbReference>
<feature type="domain" description="Cysteine-rich" evidence="1">
    <location>
        <begin position="142"/>
        <end position="226"/>
    </location>
</feature>
<proteinExistence type="predicted"/>
<dbReference type="PANTHER" id="PTHR30296">
    <property type="entry name" value="UNCHARACTERIZED PROTEIN YKGE"/>
    <property type="match status" value="1"/>
</dbReference>
<evidence type="ECO:0000313" key="2">
    <source>
        <dbReference type="EMBL" id="SNS84575.1"/>
    </source>
</evidence>
<name>A0A239HTM4_9PSED</name>
<accession>A0A239HTM4</accession>
<keyword evidence="3" id="KW-1185">Reference proteome</keyword>
<dbReference type="Proteomes" id="UP000242915">
    <property type="component" value="Unassembled WGS sequence"/>
</dbReference>
<dbReference type="InterPro" id="IPR004017">
    <property type="entry name" value="Cys_rich_dom"/>
</dbReference>